<feature type="chain" id="PRO_5012370894" evidence="1">
    <location>
        <begin position="25"/>
        <end position="840"/>
    </location>
</feature>
<dbReference type="Proteomes" id="UP000192393">
    <property type="component" value="Unassembled WGS sequence"/>
</dbReference>
<evidence type="ECO:0000256" key="1">
    <source>
        <dbReference type="SAM" id="SignalP"/>
    </source>
</evidence>
<gene>
    <name evidence="3" type="ORF">SAMN06296427_1171</name>
</gene>
<dbReference type="PANTHER" id="PTHR32305:SF15">
    <property type="entry name" value="PROTEIN RHSA-RELATED"/>
    <property type="match status" value="1"/>
</dbReference>
<feature type="domain" description="DUF6443" evidence="2">
    <location>
        <begin position="39"/>
        <end position="170"/>
    </location>
</feature>
<dbReference type="PANTHER" id="PTHR32305">
    <property type="match status" value="1"/>
</dbReference>
<reference evidence="3 4" key="1">
    <citation type="submission" date="2017-04" db="EMBL/GenBank/DDBJ databases">
        <authorList>
            <person name="Afonso C.L."/>
            <person name="Miller P.J."/>
            <person name="Scott M.A."/>
            <person name="Spackman E."/>
            <person name="Goraichik I."/>
            <person name="Dimitrov K.M."/>
            <person name="Suarez D.L."/>
            <person name="Swayne D.E."/>
        </authorList>
    </citation>
    <scope>NUCLEOTIDE SEQUENCE [LARGE SCALE GENOMIC DNA]</scope>
    <source>
        <strain evidence="3 4">CGMCC 1.12708</strain>
    </source>
</reference>
<dbReference type="EMBL" id="FWXS01000017">
    <property type="protein sequence ID" value="SMC92216.1"/>
    <property type="molecule type" value="Genomic_DNA"/>
</dbReference>
<dbReference type="RefSeq" id="WP_143736555.1">
    <property type="nucleotide sequence ID" value="NZ_FWXS01000017.1"/>
</dbReference>
<dbReference type="Gene3D" id="2.180.10.10">
    <property type="entry name" value="RHS repeat-associated core"/>
    <property type="match status" value="1"/>
</dbReference>
<feature type="signal peptide" evidence="1">
    <location>
        <begin position="1"/>
        <end position="24"/>
    </location>
</feature>
<dbReference type="AlphaFoldDB" id="A0A1W2D4V7"/>
<accession>A0A1W2D4V7</accession>
<name>A0A1W2D4V7_9FLAO</name>
<protein>
    <submittedName>
        <fullName evidence="3">YD repeat-containing protein</fullName>
    </submittedName>
</protein>
<organism evidence="3 4">
    <name type="scientific">Moheibacter sediminis</name>
    <dbReference type="NCBI Taxonomy" id="1434700"/>
    <lineage>
        <taxon>Bacteria</taxon>
        <taxon>Pseudomonadati</taxon>
        <taxon>Bacteroidota</taxon>
        <taxon>Flavobacteriia</taxon>
        <taxon>Flavobacteriales</taxon>
        <taxon>Weeksellaceae</taxon>
        <taxon>Moheibacter</taxon>
    </lineage>
</organism>
<evidence type="ECO:0000259" key="2">
    <source>
        <dbReference type="Pfam" id="PF20041"/>
    </source>
</evidence>
<evidence type="ECO:0000313" key="4">
    <source>
        <dbReference type="Proteomes" id="UP000192393"/>
    </source>
</evidence>
<evidence type="ECO:0000313" key="3">
    <source>
        <dbReference type="EMBL" id="SMC92216.1"/>
    </source>
</evidence>
<dbReference type="Pfam" id="PF20041">
    <property type="entry name" value="DUF6443"/>
    <property type="match status" value="1"/>
</dbReference>
<proteinExistence type="predicted"/>
<keyword evidence="1" id="KW-0732">Signal</keyword>
<dbReference type="InterPro" id="IPR045619">
    <property type="entry name" value="DUF6443"/>
</dbReference>
<keyword evidence="4" id="KW-1185">Reference proteome</keyword>
<feature type="non-terminal residue" evidence="3">
    <location>
        <position position="840"/>
    </location>
</feature>
<dbReference type="InterPro" id="IPR050708">
    <property type="entry name" value="T6SS_VgrG/RHS"/>
</dbReference>
<dbReference type="STRING" id="1434700.SAMN06296427_1171"/>
<dbReference type="OrthoDB" id="2972467at2"/>
<sequence length="840" mass="94305">MKSLHPYKTIFASLGLFTAAFSMSQVVPTGTENYIYVQEPMDAVTAVQPNTDAIRTIQYFDGLGRPKQTVQAGAVPVINGDIIVHYDYDGFGRQDKDYLPTRALSNNGAYVSDPVSRYESYYNSPTGYNTQIYYSEKEIENSPLNRVMKQAAPGDEWKLGSGKEIKFQYEANTEQDQVYVYYVDGSGSLVRGKEIDGSGRRKTYYLNNFLYKTVTTDENGHKIEEYKNKQGQVVLKRTYVTSATTAGRGGGGNPPAALLKADTYYVYDVFGNLTYVIPPLLSALYTGTGNLPSDWGDKMNDLGYVYRYDERNRLIEKKLPGKDWEYMVYDRQDRLVATQDANLRTDGNWLFTKYDKFGRVVYTGIYNGGTSRANVQTAAYAAENNNESRETTVKFTKNTLGVYYTTTAFPSSFTELLSVNYYDSYTHVEFAKQSQDLQVPPGLRTGTTGSADDGTKGMALVSHVRITGTDQWEKTLTRYDKTSRPVLMLKTNHLGGYTETVSELNFRGQPLQTDLFHKRSQGSTETEIKTIEKFTYDTQGRLTQHTHKVGSKAEELLALSTYDQLGQLMNKKVGGTNLTGGSGRLQHIDYKYNIRGWLTDINDVNTSLIADRGIPGPGQSDDMFAFHINYETLDYQDGVVFSAPASPLYNGNISQTFWRSSSDDKIRGYSYEYDQLNRLRYASYTKVSLNMSSFPGAYDEALAYDLNGNILNLIRHTGDANENQVNMDNLSYTYQNGNQNSNRLMKVTDDVSSSSTGGFSNGSSGTSNDYTYDENGNMLSDLNKGITEILYNHLNLPTHIYFGNNGSIEYFYNAAGQKIKKTVHDTPNNTIKHVDYLDGF</sequence>